<keyword evidence="3" id="KW-0560">Oxidoreductase</keyword>
<dbReference type="RefSeq" id="XP_025387302.1">
    <property type="nucleotide sequence ID" value="XM_025529530.1"/>
</dbReference>
<keyword evidence="2" id="KW-0285">Flavoprotein</keyword>
<dbReference type="PANTHER" id="PTHR48105">
    <property type="entry name" value="THIOREDOXIN REDUCTASE 1-RELATED-RELATED"/>
    <property type="match status" value="1"/>
</dbReference>
<keyword evidence="6" id="KW-1185">Reference proteome</keyword>
<accession>A0A317VDH2</accession>
<evidence type="ECO:0000259" key="4">
    <source>
        <dbReference type="Pfam" id="PF07992"/>
    </source>
</evidence>
<dbReference type="GO" id="GO:0016491">
    <property type="term" value="F:oxidoreductase activity"/>
    <property type="evidence" value="ECO:0007669"/>
    <property type="project" value="UniProtKB-KW"/>
</dbReference>
<dbReference type="EMBL" id="MSFU01000015">
    <property type="protein sequence ID" value="PWY71311.1"/>
    <property type="molecule type" value="Genomic_DNA"/>
</dbReference>
<comment type="caution">
    <text evidence="5">The sequence shown here is derived from an EMBL/GenBank/DDBJ whole genome shotgun (WGS) entry which is preliminary data.</text>
</comment>
<dbReference type="InterPro" id="IPR036188">
    <property type="entry name" value="FAD/NAD-bd_sf"/>
</dbReference>
<evidence type="ECO:0000256" key="2">
    <source>
        <dbReference type="ARBA" id="ARBA00022630"/>
    </source>
</evidence>
<dbReference type="PRINTS" id="PR00469">
    <property type="entry name" value="PNDRDTASEII"/>
</dbReference>
<evidence type="ECO:0000256" key="3">
    <source>
        <dbReference type="ARBA" id="ARBA00023002"/>
    </source>
</evidence>
<dbReference type="SUPFAM" id="SSF51905">
    <property type="entry name" value="FAD/NAD(P)-binding domain"/>
    <property type="match status" value="1"/>
</dbReference>
<comment type="similarity">
    <text evidence="1">Belongs to the class-II pyridine nucleotide-disulfide oxidoreductase family.</text>
</comment>
<dbReference type="GO" id="GO:0097237">
    <property type="term" value="P:cellular response to toxic substance"/>
    <property type="evidence" value="ECO:0007669"/>
    <property type="project" value="UniProtKB-ARBA"/>
</dbReference>
<dbReference type="Pfam" id="PF07992">
    <property type="entry name" value="Pyr_redox_2"/>
    <property type="match status" value="1"/>
</dbReference>
<dbReference type="VEuPathDB" id="FungiDB:BO83DRAFT_362690"/>
<organism evidence="5 6">
    <name type="scientific">Aspergillus eucalypticola (strain CBS 122712 / IBT 29274)</name>
    <dbReference type="NCBI Taxonomy" id="1448314"/>
    <lineage>
        <taxon>Eukaryota</taxon>
        <taxon>Fungi</taxon>
        <taxon>Dikarya</taxon>
        <taxon>Ascomycota</taxon>
        <taxon>Pezizomycotina</taxon>
        <taxon>Eurotiomycetes</taxon>
        <taxon>Eurotiomycetidae</taxon>
        <taxon>Eurotiales</taxon>
        <taxon>Aspergillaceae</taxon>
        <taxon>Aspergillus</taxon>
        <taxon>Aspergillus subgen. Circumdati</taxon>
    </lineage>
</organism>
<evidence type="ECO:0000256" key="1">
    <source>
        <dbReference type="ARBA" id="ARBA00009333"/>
    </source>
</evidence>
<dbReference type="GeneID" id="37051492"/>
<dbReference type="Proteomes" id="UP000246171">
    <property type="component" value="Unassembled WGS sequence"/>
</dbReference>
<dbReference type="Gene3D" id="3.50.50.60">
    <property type="entry name" value="FAD/NAD(P)-binding domain"/>
    <property type="match status" value="2"/>
</dbReference>
<reference evidence="5" key="1">
    <citation type="submission" date="2016-12" db="EMBL/GenBank/DDBJ databases">
        <title>The genomes of Aspergillus section Nigri reveals drivers in fungal speciation.</title>
        <authorList>
            <consortium name="DOE Joint Genome Institute"/>
            <person name="Vesth T.C."/>
            <person name="Nybo J."/>
            <person name="Theobald S."/>
            <person name="Brandl J."/>
            <person name="Frisvad J.C."/>
            <person name="Nielsen K.F."/>
            <person name="Lyhne E.K."/>
            <person name="Kogle M.E."/>
            <person name="Kuo A."/>
            <person name="Riley R."/>
            <person name="Clum A."/>
            <person name="Nolan M."/>
            <person name="Lipzen A."/>
            <person name="Salamov A."/>
            <person name="Henrissat B."/>
            <person name="Wiebenga A."/>
            <person name="De vries R.P."/>
            <person name="Grigoriev I.V."/>
            <person name="Mortensen U.H."/>
            <person name="Andersen M.R."/>
            <person name="Baker S.E."/>
        </authorList>
    </citation>
    <scope>NUCLEOTIDE SEQUENCE</scope>
    <source>
        <strain evidence="5">CBS 122712</strain>
    </source>
</reference>
<dbReference type="PRINTS" id="PR00368">
    <property type="entry name" value="FADPNR"/>
</dbReference>
<dbReference type="InterPro" id="IPR050097">
    <property type="entry name" value="Ferredoxin-NADP_redctase_2"/>
</dbReference>
<evidence type="ECO:0000313" key="5">
    <source>
        <dbReference type="EMBL" id="PWY71311.1"/>
    </source>
</evidence>
<feature type="domain" description="FAD/NAD(P)-binding" evidence="4">
    <location>
        <begin position="6"/>
        <end position="313"/>
    </location>
</feature>
<gene>
    <name evidence="5" type="ORF">BO83DRAFT_362690</name>
</gene>
<sequence>MAITADVLIIGGGPAGLATALALSRKLHSVLLFDSQEYRNRQTSHMHNVLGFDHVEPARFRAAIYDTLLHRYTTNTIIDKKIIQARKLPHDGIGTGFEVTDEDGISYLGSKLVLATGVRDTMPPIDGYAENWGRLIFHCLFCHGFEERGAANAGLLVAESSQLQANPSVGLILGQMVRRFAEKVTLFTNGNEDTTVAVKEAGAEAQGFIIESRPILSLERIASADEGSRDTLRVWLGQPDRGESPSSYMDVGFLTHMPDTVVTNDWSSQLGLELDGNGIYKQKDVTMETTVPGVFVAGDHASVAKDVPNAASNATFVASAVAVQLTVEHSQGQQ</sequence>
<evidence type="ECO:0000313" key="6">
    <source>
        <dbReference type="Proteomes" id="UP000246171"/>
    </source>
</evidence>
<proteinExistence type="inferred from homology"/>
<name>A0A317VDH2_ASPEC</name>
<dbReference type="OrthoDB" id="10260355at2759"/>
<protein>
    <submittedName>
        <fullName evidence="5">Thioredoxin reductase glit</fullName>
    </submittedName>
</protein>
<dbReference type="AlphaFoldDB" id="A0A317VDH2"/>
<dbReference type="InterPro" id="IPR023753">
    <property type="entry name" value="FAD/NAD-binding_dom"/>
</dbReference>